<dbReference type="InterPro" id="IPR032687">
    <property type="entry name" value="AraC-type_N"/>
</dbReference>
<reference evidence="5 6" key="1">
    <citation type="submission" date="2018-10" db="EMBL/GenBank/DDBJ databases">
        <title>Robbsia sp. DHC34, isolated from soil.</title>
        <authorList>
            <person name="Gao Z.-H."/>
            <person name="Qiu L.-H."/>
        </authorList>
    </citation>
    <scope>NUCLEOTIDE SEQUENCE [LARGE SCALE GENOMIC DNA]</scope>
    <source>
        <strain evidence="5 6">DHC34</strain>
    </source>
</reference>
<evidence type="ECO:0000256" key="3">
    <source>
        <dbReference type="ARBA" id="ARBA00023163"/>
    </source>
</evidence>
<dbReference type="SMART" id="SM00342">
    <property type="entry name" value="HTH_ARAC"/>
    <property type="match status" value="1"/>
</dbReference>
<dbReference type="RefSeq" id="WP_121089901.1">
    <property type="nucleotide sequence ID" value="NZ_RBZU01000013.1"/>
</dbReference>
<dbReference type="GO" id="GO:0003700">
    <property type="term" value="F:DNA-binding transcription factor activity"/>
    <property type="evidence" value="ECO:0007669"/>
    <property type="project" value="InterPro"/>
</dbReference>
<keyword evidence="3" id="KW-0804">Transcription</keyword>
<accession>A0A494X8Q3</accession>
<dbReference type="Pfam" id="PF12625">
    <property type="entry name" value="Arabinose_bd"/>
    <property type="match status" value="1"/>
</dbReference>
<dbReference type="Proteomes" id="UP000270342">
    <property type="component" value="Unassembled WGS sequence"/>
</dbReference>
<keyword evidence="2" id="KW-0238">DNA-binding</keyword>
<dbReference type="SUPFAM" id="SSF46689">
    <property type="entry name" value="Homeodomain-like"/>
    <property type="match status" value="1"/>
</dbReference>
<dbReference type="EMBL" id="RBZU01000013">
    <property type="protein sequence ID" value="RKP47095.1"/>
    <property type="molecule type" value="Genomic_DNA"/>
</dbReference>
<evidence type="ECO:0000313" key="6">
    <source>
        <dbReference type="Proteomes" id="UP000270342"/>
    </source>
</evidence>
<proteinExistence type="predicted"/>
<dbReference type="Gene3D" id="1.10.10.60">
    <property type="entry name" value="Homeodomain-like"/>
    <property type="match status" value="1"/>
</dbReference>
<dbReference type="InterPro" id="IPR009057">
    <property type="entry name" value="Homeodomain-like_sf"/>
</dbReference>
<dbReference type="PROSITE" id="PS00041">
    <property type="entry name" value="HTH_ARAC_FAMILY_1"/>
    <property type="match status" value="1"/>
</dbReference>
<feature type="domain" description="HTH araC/xylS-type" evidence="4">
    <location>
        <begin position="240"/>
        <end position="337"/>
    </location>
</feature>
<dbReference type="OrthoDB" id="6506763at2"/>
<evidence type="ECO:0000256" key="2">
    <source>
        <dbReference type="ARBA" id="ARBA00023125"/>
    </source>
</evidence>
<dbReference type="InterPro" id="IPR018060">
    <property type="entry name" value="HTH_AraC"/>
</dbReference>
<evidence type="ECO:0000259" key="4">
    <source>
        <dbReference type="PROSITE" id="PS01124"/>
    </source>
</evidence>
<gene>
    <name evidence="5" type="ORF">D7S86_23380</name>
</gene>
<evidence type="ECO:0000256" key="1">
    <source>
        <dbReference type="ARBA" id="ARBA00023015"/>
    </source>
</evidence>
<dbReference type="PANTHER" id="PTHR47894">
    <property type="entry name" value="HTH-TYPE TRANSCRIPTIONAL REGULATOR GADX"/>
    <property type="match status" value="1"/>
</dbReference>
<dbReference type="PANTHER" id="PTHR47894:SF4">
    <property type="entry name" value="HTH-TYPE TRANSCRIPTIONAL REGULATOR GADX"/>
    <property type="match status" value="1"/>
</dbReference>
<comment type="caution">
    <text evidence="5">The sequence shown here is derived from an EMBL/GenBank/DDBJ whole genome shotgun (WGS) entry which is preliminary data.</text>
</comment>
<dbReference type="AlphaFoldDB" id="A0A494X8Q3"/>
<keyword evidence="1" id="KW-0805">Transcription regulation</keyword>
<keyword evidence="6" id="KW-1185">Reference proteome</keyword>
<name>A0A494X8Q3_9BURK</name>
<dbReference type="PROSITE" id="PS01124">
    <property type="entry name" value="HTH_ARAC_FAMILY_2"/>
    <property type="match status" value="1"/>
</dbReference>
<protein>
    <submittedName>
        <fullName evidence="5">AraC family transcriptional regulator</fullName>
    </submittedName>
</protein>
<sequence length="342" mass="38006">MDLRQKSVSAHILKMFLASAERHGLDPNQLRAFVGVTDAELAHADARVPGDKHLKMLAFAKGLHLREHAGEGDMPGWFAHFPELAGIVMNGATLREALRDFIEYRDFVGNVDWLLAQEAGTEIVFDYVLDGTSRDAGCVLGNFAMITSIAKLYDADIGIRDVSITADDIKGLASIGDAIGAHVRLGQPRNRLVIESSALDRPFEIYNAALAKSQRPAAREKLARIRESGQFAPMVARCVRESLALQADRVESKALQAVVCERLDVTRWVLQRRLAAEGSTFSDVLARTRAEEACRLLEHTSMPIREISERVGYQSTIAFTNFFTQSQGISPARYRDRHRFSR</sequence>
<dbReference type="Pfam" id="PF12833">
    <property type="entry name" value="HTH_18"/>
    <property type="match status" value="1"/>
</dbReference>
<evidence type="ECO:0000313" key="5">
    <source>
        <dbReference type="EMBL" id="RKP47095.1"/>
    </source>
</evidence>
<organism evidence="5 6">
    <name type="scientific">Pararobbsia silviterrae</name>
    <dbReference type="NCBI Taxonomy" id="1792498"/>
    <lineage>
        <taxon>Bacteria</taxon>
        <taxon>Pseudomonadati</taxon>
        <taxon>Pseudomonadota</taxon>
        <taxon>Betaproteobacteria</taxon>
        <taxon>Burkholderiales</taxon>
        <taxon>Burkholderiaceae</taxon>
        <taxon>Pararobbsia</taxon>
    </lineage>
</organism>
<dbReference type="GO" id="GO:0005829">
    <property type="term" value="C:cytosol"/>
    <property type="evidence" value="ECO:0007669"/>
    <property type="project" value="TreeGrafter"/>
</dbReference>
<dbReference type="GO" id="GO:0000976">
    <property type="term" value="F:transcription cis-regulatory region binding"/>
    <property type="evidence" value="ECO:0007669"/>
    <property type="project" value="TreeGrafter"/>
</dbReference>
<dbReference type="InterPro" id="IPR018062">
    <property type="entry name" value="HTH_AraC-typ_CS"/>
</dbReference>